<protein>
    <submittedName>
        <fullName evidence="8">Uromodulin</fullName>
    </submittedName>
</protein>
<feature type="domain" description="ZP" evidence="6">
    <location>
        <begin position="36"/>
        <end position="291"/>
    </location>
</feature>
<evidence type="ECO:0000256" key="5">
    <source>
        <dbReference type="SAM" id="SignalP"/>
    </source>
</evidence>
<dbReference type="Gene3D" id="2.60.40.4100">
    <property type="entry name" value="Zona pellucida, ZP-C domain"/>
    <property type="match status" value="1"/>
</dbReference>
<accession>A0A6J2PAK6</accession>
<dbReference type="PANTHER" id="PTHR14002:SF50">
    <property type="entry name" value="ALPHA-TECTORIN-LIKE-RELATED"/>
    <property type="match status" value="1"/>
</dbReference>
<keyword evidence="4" id="KW-0812">Transmembrane</keyword>
<feature type="signal peptide" evidence="5">
    <location>
        <begin position="1"/>
        <end position="21"/>
    </location>
</feature>
<dbReference type="RefSeq" id="XP_029282540.1">
    <property type="nucleotide sequence ID" value="XM_029426680.1"/>
</dbReference>
<dbReference type="Pfam" id="PF23344">
    <property type="entry name" value="ZP-N"/>
    <property type="match status" value="1"/>
</dbReference>
<dbReference type="OrthoDB" id="10063988at2759"/>
<feature type="transmembrane region" description="Helical" evidence="4">
    <location>
        <begin position="333"/>
        <end position="354"/>
    </location>
</feature>
<keyword evidence="3" id="KW-0325">Glycoprotein</keyword>
<evidence type="ECO:0000313" key="8">
    <source>
        <dbReference type="RefSeq" id="XP_029282540.1"/>
    </source>
</evidence>
<dbReference type="PANTHER" id="PTHR14002">
    <property type="entry name" value="ENDOGLIN/TGF-BETA RECEPTOR TYPE III"/>
    <property type="match status" value="1"/>
</dbReference>
<proteinExistence type="predicted"/>
<dbReference type="Proteomes" id="UP000504630">
    <property type="component" value="Unplaced"/>
</dbReference>
<dbReference type="InParanoid" id="A0A6J2PAK6"/>
<keyword evidence="7" id="KW-1185">Reference proteome</keyword>
<keyword evidence="1 5" id="KW-0732">Signal</keyword>
<name>A0A6J2PAK6_COTGO</name>
<dbReference type="Pfam" id="PF00100">
    <property type="entry name" value="Zona_pellucida"/>
    <property type="match status" value="1"/>
</dbReference>
<keyword evidence="2" id="KW-1015">Disulfide bond</keyword>
<dbReference type="KEGG" id="cgob:115004929"/>
<evidence type="ECO:0000256" key="2">
    <source>
        <dbReference type="ARBA" id="ARBA00023157"/>
    </source>
</evidence>
<dbReference type="InterPro" id="IPR055356">
    <property type="entry name" value="ZP-N"/>
</dbReference>
<dbReference type="SMART" id="SM00241">
    <property type="entry name" value="ZP"/>
    <property type="match status" value="1"/>
</dbReference>
<dbReference type="PROSITE" id="PS51034">
    <property type="entry name" value="ZP_2"/>
    <property type="match status" value="1"/>
</dbReference>
<evidence type="ECO:0000256" key="3">
    <source>
        <dbReference type="ARBA" id="ARBA00023180"/>
    </source>
</evidence>
<dbReference type="InterPro" id="IPR048290">
    <property type="entry name" value="ZP_chr"/>
</dbReference>
<dbReference type="InterPro" id="IPR042235">
    <property type="entry name" value="ZP-C_dom"/>
</dbReference>
<dbReference type="GeneID" id="115004929"/>
<gene>
    <name evidence="8" type="primary">LOC115004929</name>
</gene>
<dbReference type="FunCoup" id="A0A6J2PAK6">
    <property type="interactions" value="5"/>
</dbReference>
<keyword evidence="4" id="KW-0472">Membrane</keyword>
<dbReference type="Gene3D" id="2.60.40.3210">
    <property type="entry name" value="Zona pellucida, ZP-N domain"/>
    <property type="match status" value="1"/>
</dbReference>
<evidence type="ECO:0000256" key="4">
    <source>
        <dbReference type="SAM" id="Phobius"/>
    </source>
</evidence>
<feature type="chain" id="PRO_5027119898" evidence="5">
    <location>
        <begin position="22"/>
        <end position="380"/>
    </location>
</feature>
<evidence type="ECO:0000256" key="1">
    <source>
        <dbReference type="ARBA" id="ARBA00022729"/>
    </source>
</evidence>
<sequence>MAPARLVLAWFLFTVRTGTSAEVLQPEEAELNETVVCTNDHMEVVLPAAFFLNKVPPVYVWDLHLNDPECRGVEVGDDYVFSIKTNLSDCGTIMASDDSHILFINTIHNNASEVITRNYINITFVCRYPVNYLVQQPAGENRIRVDIRTITLNTEDGNFSVSMLLYKDDAFEDRWTTVPSLTLEDDIFVKVFMIPDAQLMLRVDRCWATPSSDPYSNIQYTFIRDSCPVLSNQQTLSVLKNGEGAEATFRIQMFKFVGSSYSNVFLHCNVQICHNSPGLCQPNCSADGEDEYLRTRRDIPLSHTVSYGPIRRLLNDSEEPNLNAGVLPAVETFVLGGLLLGLLLVSGVFGRLWLRSRHFYPAREAQLILSNVHHMSEVAS</sequence>
<organism evidence="7 8">
    <name type="scientific">Cottoperca gobio</name>
    <name type="common">Frogmouth</name>
    <name type="synonym">Aphritis gobio</name>
    <dbReference type="NCBI Taxonomy" id="56716"/>
    <lineage>
        <taxon>Eukaryota</taxon>
        <taxon>Metazoa</taxon>
        <taxon>Chordata</taxon>
        <taxon>Craniata</taxon>
        <taxon>Vertebrata</taxon>
        <taxon>Euteleostomi</taxon>
        <taxon>Actinopterygii</taxon>
        <taxon>Neopterygii</taxon>
        <taxon>Teleostei</taxon>
        <taxon>Neoteleostei</taxon>
        <taxon>Acanthomorphata</taxon>
        <taxon>Eupercaria</taxon>
        <taxon>Perciformes</taxon>
        <taxon>Notothenioidei</taxon>
        <taxon>Bovichtidae</taxon>
        <taxon>Cottoperca</taxon>
    </lineage>
</organism>
<reference evidence="8" key="1">
    <citation type="submission" date="2025-08" db="UniProtKB">
        <authorList>
            <consortium name="RefSeq"/>
        </authorList>
    </citation>
    <scope>IDENTIFICATION</scope>
</reference>
<dbReference type="PRINTS" id="PR00023">
    <property type="entry name" value="ZPELLUCIDA"/>
</dbReference>
<dbReference type="InterPro" id="IPR055355">
    <property type="entry name" value="ZP-C"/>
</dbReference>
<evidence type="ECO:0000259" key="6">
    <source>
        <dbReference type="PROSITE" id="PS51034"/>
    </source>
</evidence>
<dbReference type="AlphaFoldDB" id="A0A6J2PAK6"/>
<dbReference type="InterPro" id="IPR001507">
    <property type="entry name" value="ZP_dom"/>
</dbReference>
<evidence type="ECO:0000313" key="7">
    <source>
        <dbReference type="Proteomes" id="UP000504630"/>
    </source>
</evidence>
<keyword evidence="4" id="KW-1133">Transmembrane helix</keyword>